<feature type="chain" id="PRO_5033019291" evidence="3">
    <location>
        <begin position="29"/>
        <end position="278"/>
    </location>
</feature>
<dbReference type="PANTHER" id="PTHR30404">
    <property type="entry name" value="N-ACETYLMURAMOYL-L-ALANINE AMIDASE"/>
    <property type="match status" value="1"/>
</dbReference>
<dbReference type="InterPro" id="IPR050695">
    <property type="entry name" value="N-acetylmuramoyl_amidase_3"/>
</dbReference>
<protein>
    <submittedName>
        <fullName evidence="5">N-acetylmuramoyl-L-alanine amidase</fullName>
    </submittedName>
</protein>
<dbReference type="Gene3D" id="3.40.630.40">
    <property type="entry name" value="Zn-dependent exopeptidases"/>
    <property type="match status" value="1"/>
</dbReference>
<feature type="signal peptide" evidence="3">
    <location>
        <begin position="1"/>
        <end position="28"/>
    </location>
</feature>
<dbReference type="PANTHER" id="PTHR30404:SF0">
    <property type="entry name" value="N-ACETYLMURAMOYL-L-ALANINE AMIDASE AMIC"/>
    <property type="match status" value="1"/>
</dbReference>
<keyword evidence="1" id="KW-0378">Hydrolase</keyword>
<dbReference type="SUPFAM" id="SSF53187">
    <property type="entry name" value="Zn-dependent exopeptidases"/>
    <property type="match status" value="1"/>
</dbReference>
<reference evidence="5 6" key="1">
    <citation type="submission" date="2020-12" db="EMBL/GenBank/DDBJ databases">
        <title>FDA dAtabase for Regulatory Grade micrObial Sequences (FDA-ARGOS): Supporting development and validation of Infectious Disease Dx tests.</title>
        <authorList>
            <person name="Sproer C."/>
            <person name="Gronow S."/>
            <person name="Severitt S."/>
            <person name="Schroder I."/>
            <person name="Tallon L."/>
            <person name="Sadzewicz L."/>
            <person name="Zhao X."/>
            <person name="Boylan J."/>
            <person name="Ott S."/>
            <person name="Bowen H."/>
            <person name="Vavikolanu K."/>
            <person name="Mehta A."/>
            <person name="Aluvathingal J."/>
            <person name="Nadendla S."/>
            <person name="Lowell S."/>
            <person name="Myers T."/>
            <person name="Yan Y."/>
            <person name="Sichtig H."/>
        </authorList>
    </citation>
    <scope>NUCLEOTIDE SEQUENCE [LARGE SCALE GENOMIC DNA]</scope>
    <source>
        <strain evidence="5 6">FDAARGOS_990</strain>
    </source>
</reference>
<dbReference type="RefSeq" id="WP_198498987.1">
    <property type="nucleotide sequence ID" value="NZ_CP065989.1"/>
</dbReference>
<feature type="compositionally biased region" description="Low complexity" evidence="2">
    <location>
        <begin position="49"/>
        <end position="59"/>
    </location>
</feature>
<gene>
    <name evidence="5" type="ORF">I6H47_13715</name>
</gene>
<feature type="region of interest" description="Disordered" evidence="2">
    <location>
        <begin position="30"/>
        <end position="109"/>
    </location>
</feature>
<dbReference type="SMART" id="SM00646">
    <property type="entry name" value="Ami_3"/>
    <property type="match status" value="1"/>
</dbReference>
<evidence type="ECO:0000256" key="1">
    <source>
        <dbReference type="ARBA" id="ARBA00022801"/>
    </source>
</evidence>
<dbReference type="EMBL" id="CP065989">
    <property type="protein sequence ID" value="QQB13830.1"/>
    <property type="molecule type" value="Genomic_DNA"/>
</dbReference>
<proteinExistence type="predicted"/>
<dbReference type="GO" id="GO:0008745">
    <property type="term" value="F:N-acetylmuramoyl-L-alanine amidase activity"/>
    <property type="evidence" value="ECO:0007669"/>
    <property type="project" value="InterPro"/>
</dbReference>
<evidence type="ECO:0000259" key="4">
    <source>
        <dbReference type="SMART" id="SM00646"/>
    </source>
</evidence>
<dbReference type="AlphaFoldDB" id="A0A7T3ZY49"/>
<sequence>MTRPRLPLRAAALPAAAVLGAVLLGACAAPDPAPSQRSTTVAAEPLPPGSSGSAPPTSARVVDEDLTGTTIAIDPGHNGGNAKDPAAIASPVPDGRGGEKACNTTGTATDSDYSEAEFAWEVSGLLTADLEAAGAEVVLSRDDNDGVGPCVDERGTFAADADALVSIHANGSESTSAKGFHVIVADPGTTPELETASTELAEAISAALAGPFTPNPAYGKEAISPRPDLAGLNNASVPAVIVECGEMRNPEEAKAMESADGRKEYAEAIARGVADWLG</sequence>
<organism evidence="5 6">
    <name type="scientific">Brevibacterium casei</name>
    <dbReference type="NCBI Taxonomy" id="33889"/>
    <lineage>
        <taxon>Bacteria</taxon>
        <taxon>Bacillati</taxon>
        <taxon>Actinomycetota</taxon>
        <taxon>Actinomycetes</taxon>
        <taxon>Micrococcales</taxon>
        <taxon>Brevibacteriaceae</taxon>
        <taxon>Brevibacterium</taxon>
    </lineage>
</organism>
<accession>A0A7T3ZY49</accession>
<dbReference type="Proteomes" id="UP000595374">
    <property type="component" value="Chromosome"/>
</dbReference>
<dbReference type="GO" id="GO:0030288">
    <property type="term" value="C:outer membrane-bounded periplasmic space"/>
    <property type="evidence" value="ECO:0007669"/>
    <property type="project" value="TreeGrafter"/>
</dbReference>
<feature type="domain" description="MurNAc-LAA" evidence="4">
    <location>
        <begin position="158"/>
        <end position="274"/>
    </location>
</feature>
<dbReference type="InterPro" id="IPR002508">
    <property type="entry name" value="MurNAc-LAA_cat"/>
</dbReference>
<dbReference type="CDD" id="cd02696">
    <property type="entry name" value="MurNAc-LAA"/>
    <property type="match status" value="1"/>
</dbReference>
<evidence type="ECO:0000313" key="5">
    <source>
        <dbReference type="EMBL" id="QQB13830.1"/>
    </source>
</evidence>
<evidence type="ECO:0000313" key="6">
    <source>
        <dbReference type="Proteomes" id="UP000595374"/>
    </source>
</evidence>
<dbReference type="PROSITE" id="PS51257">
    <property type="entry name" value="PROKAR_LIPOPROTEIN"/>
    <property type="match status" value="1"/>
</dbReference>
<evidence type="ECO:0000256" key="3">
    <source>
        <dbReference type="SAM" id="SignalP"/>
    </source>
</evidence>
<dbReference type="Pfam" id="PF01520">
    <property type="entry name" value="Amidase_3"/>
    <property type="match status" value="1"/>
</dbReference>
<name>A0A7T3ZY49_9MICO</name>
<dbReference type="GO" id="GO:0009253">
    <property type="term" value="P:peptidoglycan catabolic process"/>
    <property type="evidence" value="ECO:0007669"/>
    <property type="project" value="InterPro"/>
</dbReference>
<keyword evidence="3" id="KW-0732">Signal</keyword>
<evidence type="ECO:0000256" key="2">
    <source>
        <dbReference type="SAM" id="MobiDB-lite"/>
    </source>
</evidence>